<keyword evidence="2" id="KW-1133">Transmembrane helix</keyword>
<reference evidence="3 4" key="1">
    <citation type="submission" date="2023-06" db="EMBL/GenBank/DDBJ databases">
        <title>Sporosarcina sp. nov., isolated from Korean traditional fermented seafood 'Jeotgal'.</title>
        <authorList>
            <person name="Yang A.-I."/>
            <person name="Shin N.-R."/>
        </authorList>
    </citation>
    <scope>NUCLEOTIDE SEQUENCE [LARGE SCALE GENOMIC DNA]</scope>
    <source>
        <strain evidence="3 4">KCTC3840</strain>
    </source>
</reference>
<feature type="transmembrane region" description="Helical" evidence="2">
    <location>
        <begin position="40"/>
        <end position="61"/>
    </location>
</feature>
<comment type="caution">
    <text evidence="3">The sequence shown here is derived from an EMBL/GenBank/DDBJ whole genome shotgun (WGS) entry which is preliminary data.</text>
</comment>
<name>A0ABU4FXI9_9BACL</name>
<feature type="region of interest" description="Disordered" evidence="1">
    <location>
        <begin position="70"/>
        <end position="114"/>
    </location>
</feature>
<keyword evidence="2" id="KW-0812">Transmembrane</keyword>
<dbReference type="PANTHER" id="PTHR37304">
    <property type="entry name" value="MEMBRANE PROTEIN-RELATED"/>
    <property type="match status" value="1"/>
</dbReference>
<dbReference type="InterPro" id="IPR007211">
    <property type="entry name" value="DUF378"/>
</dbReference>
<keyword evidence="4" id="KW-1185">Reference proteome</keyword>
<dbReference type="Proteomes" id="UP001280629">
    <property type="component" value="Unassembled WGS sequence"/>
</dbReference>
<feature type="compositionally biased region" description="Basic and acidic residues" evidence="1">
    <location>
        <begin position="98"/>
        <end position="114"/>
    </location>
</feature>
<organism evidence="3 4">
    <name type="scientific">Sporosarcina aquimarina</name>
    <dbReference type="NCBI Taxonomy" id="114975"/>
    <lineage>
        <taxon>Bacteria</taxon>
        <taxon>Bacillati</taxon>
        <taxon>Bacillota</taxon>
        <taxon>Bacilli</taxon>
        <taxon>Bacillales</taxon>
        <taxon>Caryophanaceae</taxon>
        <taxon>Sporosarcina</taxon>
    </lineage>
</organism>
<dbReference type="RefSeq" id="WP_317934111.1">
    <property type="nucleotide sequence ID" value="NZ_JAUBDH010000001.1"/>
</dbReference>
<dbReference type="PANTHER" id="PTHR37304:SF1">
    <property type="entry name" value="MEMBRANE PROTEIN"/>
    <property type="match status" value="1"/>
</dbReference>
<feature type="compositionally biased region" description="Basic and acidic residues" evidence="1">
    <location>
        <begin position="70"/>
        <end position="79"/>
    </location>
</feature>
<dbReference type="EMBL" id="JAUBDH010000001">
    <property type="protein sequence ID" value="MDW0108835.1"/>
    <property type="molecule type" value="Genomic_DNA"/>
</dbReference>
<dbReference type="Pfam" id="PF04070">
    <property type="entry name" value="DUF378"/>
    <property type="match status" value="1"/>
</dbReference>
<evidence type="ECO:0000256" key="2">
    <source>
        <dbReference type="SAM" id="Phobius"/>
    </source>
</evidence>
<evidence type="ECO:0000313" key="4">
    <source>
        <dbReference type="Proteomes" id="UP001280629"/>
    </source>
</evidence>
<keyword evidence="2" id="KW-0472">Membrane</keyword>
<evidence type="ECO:0000256" key="1">
    <source>
        <dbReference type="SAM" id="MobiDB-lite"/>
    </source>
</evidence>
<protein>
    <submittedName>
        <fullName evidence="3">DUF378 domain-containing protein</fullName>
    </submittedName>
</protein>
<accession>A0ABU4FXI9</accession>
<sequence length="114" mass="12414">MRVITRIALVLVIIGALSWGLIGLFQFDLVATLFGGQASVLSRVVYTLVGLSGIISLGILFETDDARDVETMPDPDIHSPRISNPNLGTEFGEEPDVTELRDAARRRSDDDTTL</sequence>
<proteinExistence type="predicted"/>
<feature type="transmembrane region" description="Helical" evidence="2">
    <location>
        <begin position="7"/>
        <end position="34"/>
    </location>
</feature>
<evidence type="ECO:0000313" key="3">
    <source>
        <dbReference type="EMBL" id="MDW0108835.1"/>
    </source>
</evidence>
<gene>
    <name evidence="3" type="ORF">QT716_02100</name>
</gene>